<gene>
    <name evidence="2" type="ORF">LCGC14_0145020</name>
</gene>
<accession>A0A0F9UZP3</accession>
<feature type="compositionally biased region" description="Acidic residues" evidence="1">
    <location>
        <begin position="70"/>
        <end position="95"/>
    </location>
</feature>
<dbReference type="AlphaFoldDB" id="A0A0F9UZP3"/>
<protein>
    <submittedName>
        <fullName evidence="2">Uncharacterized protein</fullName>
    </submittedName>
</protein>
<evidence type="ECO:0000256" key="1">
    <source>
        <dbReference type="SAM" id="MobiDB-lite"/>
    </source>
</evidence>
<dbReference type="EMBL" id="LAZR01000051">
    <property type="protein sequence ID" value="KKN98410.1"/>
    <property type="molecule type" value="Genomic_DNA"/>
</dbReference>
<feature type="region of interest" description="Disordered" evidence="1">
    <location>
        <begin position="70"/>
        <end position="98"/>
    </location>
</feature>
<organism evidence="2">
    <name type="scientific">marine sediment metagenome</name>
    <dbReference type="NCBI Taxonomy" id="412755"/>
    <lineage>
        <taxon>unclassified sequences</taxon>
        <taxon>metagenomes</taxon>
        <taxon>ecological metagenomes</taxon>
    </lineage>
</organism>
<reference evidence="2" key="1">
    <citation type="journal article" date="2015" name="Nature">
        <title>Complex archaea that bridge the gap between prokaryotes and eukaryotes.</title>
        <authorList>
            <person name="Spang A."/>
            <person name="Saw J.H."/>
            <person name="Jorgensen S.L."/>
            <person name="Zaremba-Niedzwiedzka K."/>
            <person name="Martijn J."/>
            <person name="Lind A.E."/>
            <person name="van Eijk R."/>
            <person name="Schleper C."/>
            <person name="Guy L."/>
            <person name="Ettema T.J."/>
        </authorList>
    </citation>
    <scope>NUCLEOTIDE SEQUENCE</scope>
</reference>
<name>A0A0F9UZP3_9ZZZZ</name>
<sequence>MPPKDKSTPADLDGPQPARRRGPTRPLGVGSAYVANQPGNVGKPTALNTITETIEEEGLPVVGILQEEQVEPPPVEEEPETEIPEEEPVQVEDETSSLSDIDIDKLPLDKEFDFFDEYRNSKKVRAEIEKDLPKINIGDLIVAGYVEQTVRVMEGFTATFRSVDGVSILGIEQDSYTIDGSGQYIIRVMQYRRLAIGISSINGDNLPPHLDHNSEFDTESFKKKFKRIVKLPGNLIDMLWANMLWFEERVADAVTPDSLKN</sequence>
<feature type="region of interest" description="Disordered" evidence="1">
    <location>
        <begin position="1"/>
        <end position="45"/>
    </location>
</feature>
<proteinExistence type="predicted"/>
<evidence type="ECO:0000313" key="2">
    <source>
        <dbReference type="EMBL" id="KKN98410.1"/>
    </source>
</evidence>
<comment type="caution">
    <text evidence="2">The sequence shown here is derived from an EMBL/GenBank/DDBJ whole genome shotgun (WGS) entry which is preliminary data.</text>
</comment>